<name>A0ACC2NG12_9HYME</name>
<keyword evidence="2" id="KW-1185">Reference proteome</keyword>
<accession>A0ACC2NG12</accession>
<dbReference type="Proteomes" id="UP001239111">
    <property type="component" value="Chromosome 3"/>
</dbReference>
<gene>
    <name evidence="1" type="ORF">QAD02_000533</name>
</gene>
<reference evidence="1" key="1">
    <citation type="submission" date="2023-04" db="EMBL/GenBank/DDBJ databases">
        <title>A chromosome-level genome assembly of the parasitoid wasp Eretmocerus hayati.</title>
        <authorList>
            <person name="Zhong Y."/>
            <person name="Liu S."/>
            <person name="Liu Y."/>
        </authorList>
    </citation>
    <scope>NUCLEOTIDE SEQUENCE</scope>
    <source>
        <strain evidence="1">ZJU_SS_LIU_2023</strain>
    </source>
</reference>
<protein>
    <submittedName>
        <fullName evidence="1">Uncharacterized protein</fullName>
    </submittedName>
</protein>
<proteinExistence type="predicted"/>
<evidence type="ECO:0000313" key="1">
    <source>
        <dbReference type="EMBL" id="KAJ8669274.1"/>
    </source>
</evidence>
<evidence type="ECO:0000313" key="2">
    <source>
        <dbReference type="Proteomes" id="UP001239111"/>
    </source>
</evidence>
<dbReference type="EMBL" id="CM056743">
    <property type="protein sequence ID" value="KAJ8669274.1"/>
    <property type="molecule type" value="Genomic_DNA"/>
</dbReference>
<comment type="caution">
    <text evidence="1">The sequence shown here is derived from an EMBL/GenBank/DDBJ whole genome shotgun (WGS) entry which is preliminary data.</text>
</comment>
<organism evidence="1 2">
    <name type="scientific">Eretmocerus hayati</name>
    <dbReference type="NCBI Taxonomy" id="131215"/>
    <lineage>
        <taxon>Eukaryota</taxon>
        <taxon>Metazoa</taxon>
        <taxon>Ecdysozoa</taxon>
        <taxon>Arthropoda</taxon>
        <taxon>Hexapoda</taxon>
        <taxon>Insecta</taxon>
        <taxon>Pterygota</taxon>
        <taxon>Neoptera</taxon>
        <taxon>Endopterygota</taxon>
        <taxon>Hymenoptera</taxon>
        <taxon>Apocrita</taxon>
        <taxon>Proctotrupomorpha</taxon>
        <taxon>Chalcidoidea</taxon>
        <taxon>Aphelinidae</taxon>
        <taxon>Aphelininae</taxon>
        <taxon>Eretmocerus</taxon>
    </lineage>
</organism>
<sequence length="129" mass="14529">MICIVPSIKELYENNIKLLFELTQLNDFAFKFAADLEMCLLANGQQTATSSFRCPYYYISLKELRLDDEKSLAPSKDPNNEEFADTLDLSEADRMINNDSISDCGTSGDESDDASKPLKHGLKTYGELR</sequence>